<evidence type="ECO:0000313" key="4">
    <source>
        <dbReference type="Proteomes" id="UP000310200"/>
    </source>
</evidence>
<dbReference type="SUPFAM" id="SSF57667">
    <property type="entry name" value="beta-beta-alpha zinc fingers"/>
    <property type="match status" value="1"/>
</dbReference>
<dbReference type="GO" id="GO:0008270">
    <property type="term" value="F:zinc ion binding"/>
    <property type="evidence" value="ECO:0007669"/>
    <property type="project" value="UniProtKB-KW"/>
</dbReference>
<gene>
    <name evidence="3" type="ORF">DBV15_09038</name>
</gene>
<dbReference type="EMBL" id="QBLH01001901">
    <property type="protein sequence ID" value="TGZ50664.1"/>
    <property type="molecule type" value="Genomic_DNA"/>
</dbReference>
<organism evidence="3 4">
    <name type="scientific">Temnothorax longispinosus</name>
    <dbReference type="NCBI Taxonomy" id="300112"/>
    <lineage>
        <taxon>Eukaryota</taxon>
        <taxon>Metazoa</taxon>
        <taxon>Ecdysozoa</taxon>
        <taxon>Arthropoda</taxon>
        <taxon>Hexapoda</taxon>
        <taxon>Insecta</taxon>
        <taxon>Pterygota</taxon>
        <taxon>Neoptera</taxon>
        <taxon>Endopterygota</taxon>
        <taxon>Hymenoptera</taxon>
        <taxon>Apocrita</taxon>
        <taxon>Aculeata</taxon>
        <taxon>Formicoidea</taxon>
        <taxon>Formicidae</taxon>
        <taxon>Myrmicinae</taxon>
        <taxon>Temnothorax</taxon>
    </lineage>
</organism>
<keyword evidence="1" id="KW-0862">Zinc</keyword>
<protein>
    <submittedName>
        <fullName evidence="3">Longitudinals lacking protein</fullName>
    </submittedName>
</protein>
<keyword evidence="1" id="KW-0479">Metal-binding</keyword>
<dbReference type="InterPro" id="IPR013087">
    <property type="entry name" value="Znf_C2H2_type"/>
</dbReference>
<sequence length="131" mass="15826">MKECANNVLQDTFIMRITEDRLVIKTIMLFSWVSDSFSKRRRSLEDVYSESGHLNKRYGLYECPSCGNLYKWKKSMLAHLRHQCKQPPRFECTYCPVKNYQKGHIIRHLRVHHPNLSPLYYDWKLNNVYRL</sequence>
<evidence type="ECO:0000259" key="2">
    <source>
        <dbReference type="PROSITE" id="PS50157"/>
    </source>
</evidence>
<name>A0A4V3SAX3_9HYME</name>
<feature type="domain" description="C2H2-type" evidence="2">
    <location>
        <begin position="61"/>
        <end position="88"/>
    </location>
</feature>
<reference evidence="3 4" key="1">
    <citation type="journal article" date="2019" name="Philos. Trans. R. Soc. Lond., B, Biol. Sci.">
        <title>Ant behaviour and brain gene expression of defending hosts depend on the ecological success of the intruding social parasite.</title>
        <authorList>
            <person name="Kaur R."/>
            <person name="Stoldt M."/>
            <person name="Jongepier E."/>
            <person name="Feldmeyer B."/>
            <person name="Menzel F."/>
            <person name="Bornberg-Bauer E."/>
            <person name="Foitzik S."/>
        </authorList>
    </citation>
    <scope>NUCLEOTIDE SEQUENCE [LARGE SCALE GENOMIC DNA]</scope>
    <source>
        <tissue evidence="3">Whole body</tissue>
    </source>
</reference>
<dbReference type="SMART" id="SM00355">
    <property type="entry name" value="ZnF_C2H2"/>
    <property type="match status" value="2"/>
</dbReference>
<dbReference type="AlphaFoldDB" id="A0A4V3SAX3"/>
<evidence type="ECO:0000256" key="1">
    <source>
        <dbReference type="PROSITE-ProRule" id="PRU00042"/>
    </source>
</evidence>
<keyword evidence="4" id="KW-1185">Reference proteome</keyword>
<keyword evidence="1" id="KW-0863">Zinc-finger</keyword>
<dbReference type="Gene3D" id="3.30.160.60">
    <property type="entry name" value="Classic Zinc Finger"/>
    <property type="match status" value="1"/>
</dbReference>
<dbReference type="Proteomes" id="UP000310200">
    <property type="component" value="Unassembled WGS sequence"/>
</dbReference>
<comment type="caution">
    <text evidence="3">The sequence shown here is derived from an EMBL/GenBank/DDBJ whole genome shotgun (WGS) entry which is preliminary data.</text>
</comment>
<dbReference type="STRING" id="300112.A0A4V3SAX3"/>
<evidence type="ECO:0000313" key="3">
    <source>
        <dbReference type="EMBL" id="TGZ50664.1"/>
    </source>
</evidence>
<accession>A0A4V3SAX3</accession>
<feature type="domain" description="C2H2-type" evidence="2">
    <location>
        <begin position="90"/>
        <end position="118"/>
    </location>
</feature>
<dbReference type="PROSITE" id="PS50157">
    <property type="entry name" value="ZINC_FINGER_C2H2_2"/>
    <property type="match status" value="2"/>
</dbReference>
<dbReference type="InterPro" id="IPR036236">
    <property type="entry name" value="Znf_C2H2_sf"/>
</dbReference>
<proteinExistence type="predicted"/>